<organism evidence="1 2">
    <name type="scientific">Prauserella isguenensis</name>
    <dbReference type="NCBI Taxonomy" id="1470180"/>
    <lineage>
        <taxon>Bacteria</taxon>
        <taxon>Bacillati</taxon>
        <taxon>Actinomycetota</taxon>
        <taxon>Actinomycetes</taxon>
        <taxon>Pseudonocardiales</taxon>
        <taxon>Pseudonocardiaceae</taxon>
        <taxon>Prauserella</taxon>
    </lineage>
</organism>
<reference evidence="1 2" key="1">
    <citation type="submission" date="2020-08" db="EMBL/GenBank/DDBJ databases">
        <title>Genomic Encyclopedia of Type Strains, Phase III (KMG-III): the genomes of soil and plant-associated and newly described type strains.</title>
        <authorList>
            <person name="Whitman W."/>
        </authorList>
    </citation>
    <scope>NUCLEOTIDE SEQUENCE [LARGE SCALE GENOMIC DNA]</scope>
    <source>
        <strain evidence="1 2">CECT 8577</strain>
    </source>
</reference>
<dbReference type="Proteomes" id="UP000550714">
    <property type="component" value="Unassembled WGS sequence"/>
</dbReference>
<name>A0A839RX63_9PSEU</name>
<protein>
    <submittedName>
        <fullName evidence="1">Uncharacterized protein</fullName>
    </submittedName>
</protein>
<evidence type="ECO:0000313" key="2">
    <source>
        <dbReference type="Proteomes" id="UP000550714"/>
    </source>
</evidence>
<gene>
    <name evidence="1" type="ORF">FHS23_000639</name>
</gene>
<dbReference type="AlphaFoldDB" id="A0A839RX63"/>
<keyword evidence="2" id="KW-1185">Reference proteome</keyword>
<sequence length="60" mass="6560">MSGFRAVMRKPTKVACSQWTDPSNGRRDGVGVHFASRFEVVSGRFDGGSGRFEGEEPAVR</sequence>
<accession>A0A839RX63</accession>
<comment type="caution">
    <text evidence="1">The sequence shown here is derived from an EMBL/GenBank/DDBJ whole genome shotgun (WGS) entry which is preliminary data.</text>
</comment>
<evidence type="ECO:0000313" key="1">
    <source>
        <dbReference type="EMBL" id="MBB3049644.1"/>
    </source>
</evidence>
<proteinExistence type="predicted"/>
<dbReference type="EMBL" id="JACHWU010000001">
    <property type="protein sequence ID" value="MBB3049644.1"/>
    <property type="molecule type" value="Genomic_DNA"/>
</dbReference>